<dbReference type="GO" id="GO:0008270">
    <property type="term" value="F:zinc ion binding"/>
    <property type="evidence" value="ECO:0007669"/>
    <property type="project" value="UniProtKB-KW"/>
</dbReference>
<dbReference type="SUPFAM" id="SSF57667">
    <property type="entry name" value="beta-beta-alpha zinc fingers"/>
    <property type="match status" value="1"/>
</dbReference>
<dbReference type="Pfam" id="PF13912">
    <property type="entry name" value="zf-C2H2_6"/>
    <property type="match status" value="1"/>
</dbReference>
<dbReference type="EMBL" id="KZ308170">
    <property type="protein sequence ID" value="KAG8223676.1"/>
    <property type="molecule type" value="Genomic_DNA"/>
</dbReference>
<dbReference type="InterPro" id="IPR013087">
    <property type="entry name" value="Znf_C2H2_type"/>
</dbReference>
<organism evidence="4 5">
    <name type="scientific">Ladona fulva</name>
    <name type="common">Scarce chaser dragonfly</name>
    <name type="synonym">Libellula fulva</name>
    <dbReference type="NCBI Taxonomy" id="123851"/>
    <lineage>
        <taxon>Eukaryota</taxon>
        <taxon>Metazoa</taxon>
        <taxon>Ecdysozoa</taxon>
        <taxon>Arthropoda</taxon>
        <taxon>Hexapoda</taxon>
        <taxon>Insecta</taxon>
        <taxon>Pterygota</taxon>
        <taxon>Palaeoptera</taxon>
        <taxon>Odonata</taxon>
        <taxon>Epiprocta</taxon>
        <taxon>Anisoptera</taxon>
        <taxon>Libelluloidea</taxon>
        <taxon>Libellulidae</taxon>
        <taxon>Ladona</taxon>
    </lineage>
</organism>
<reference evidence="4" key="2">
    <citation type="submission" date="2017-10" db="EMBL/GenBank/DDBJ databases">
        <title>Ladona fulva Genome sequencing and assembly.</title>
        <authorList>
            <person name="Murali S."/>
            <person name="Richards S."/>
            <person name="Bandaranaike D."/>
            <person name="Bellair M."/>
            <person name="Blankenburg K."/>
            <person name="Chao H."/>
            <person name="Dinh H."/>
            <person name="Doddapaneni H."/>
            <person name="Dugan-Rocha S."/>
            <person name="Elkadiri S."/>
            <person name="Gnanaolivu R."/>
            <person name="Hernandez B."/>
            <person name="Skinner E."/>
            <person name="Javaid M."/>
            <person name="Lee S."/>
            <person name="Li M."/>
            <person name="Ming W."/>
            <person name="Munidasa M."/>
            <person name="Muniz J."/>
            <person name="Nguyen L."/>
            <person name="Hughes D."/>
            <person name="Osuji N."/>
            <person name="Pu L.-L."/>
            <person name="Puazo M."/>
            <person name="Qu C."/>
            <person name="Quiroz J."/>
            <person name="Raj R."/>
            <person name="Weissenberger G."/>
            <person name="Xin Y."/>
            <person name="Zou X."/>
            <person name="Han Y."/>
            <person name="Worley K."/>
            <person name="Muzny D."/>
            <person name="Gibbs R."/>
        </authorList>
    </citation>
    <scope>NUCLEOTIDE SEQUENCE</scope>
    <source>
        <strain evidence="4">Sampled in the wild</strain>
    </source>
</reference>
<comment type="caution">
    <text evidence="4">The sequence shown here is derived from an EMBL/GenBank/DDBJ whole genome shotgun (WGS) entry which is preliminary data.</text>
</comment>
<keyword evidence="5" id="KW-1185">Reference proteome</keyword>
<keyword evidence="1" id="KW-0479">Metal-binding</keyword>
<proteinExistence type="predicted"/>
<dbReference type="SMART" id="SM00355">
    <property type="entry name" value="ZnF_C2H2"/>
    <property type="match status" value="2"/>
</dbReference>
<reference evidence="4" key="1">
    <citation type="submission" date="2013-04" db="EMBL/GenBank/DDBJ databases">
        <authorList>
            <person name="Qu J."/>
            <person name="Murali S.C."/>
            <person name="Bandaranaike D."/>
            <person name="Bellair M."/>
            <person name="Blankenburg K."/>
            <person name="Chao H."/>
            <person name="Dinh H."/>
            <person name="Doddapaneni H."/>
            <person name="Downs B."/>
            <person name="Dugan-Rocha S."/>
            <person name="Elkadiri S."/>
            <person name="Gnanaolivu R.D."/>
            <person name="Hernandez B."/>
            <person name="Javaid M."/>
            <person name="Jayaseelan J.C."/>
            <person name="Lee S."/>
            <person name="Li M."/>
            <person name="Ming W."/>
            <person name="Munidasa M."/>
            <person name="Muniz J."/>
            <person name="Nguyen L."/>
            <person name="Ongeri F."/>
            <person name="Osuji N."/>
            <person name="Pu L.-L."/>
            <person name="Puazo M."/>
            <person name="Qu C."/>
            <person name="Quiroz J."/>
            <person name="Raj R."/>
            <person name="Weissenberger G."/>
            <person name="Xin Y."/>
            <person name="Zou X."/>
            <person name="Han Y."/>
            <person name="Richards S."/>
            <person name="Worley K."/>
            <person name="Muzny D."/>
            <person name="Gibbs R."/>
        </authorList>
    </citation>
    <scope>NUCLEOTIDE SEQUENCE</scope>
    <source>
        <strain evidence="4">Sampled in the wild</strain>
    </source>
</reference>
<evidence type="ECO:0000256" key="2">
    <source>
        <dbReference type="SAM" id="MobiDB-lite"/>
    </source>
</evidence>
<protein>
    <recommendedName>
        <fullName evidence="3">C2H2-type domain-containing protein</fullName>
    </recommendedName>
</protein>
<sequence>MKGMPVDGSAGTSTQDNRKRASQIKQIAPFFVISQTFGAENSVLRKQKRGCPSPEKHPEPLIFCPLVAEEGPKQQEEQSLHLLHLRQALQQDFSPIHRQHQGQAQPYCYLCNKSFTRIWSLNRHMADTHCNVVRSFECDVCHRVYRSKNSLVSHRSQYHTSGAGRGAVSLCEEG</sequence>
<accession>A0A8K0JWK4</accession>
<feature type="domain" description="C2H2-type" evidence="3">
    <location>
        <begin position="136"/>
        <end position="164"/>
    </location>
</feature>
<evidence type="ECO:0000256" key="1">
    <source>
        <dbReference type="PROSITE-ProRule" id="PRU00042"/>
    </source>
</evidence>
<evidence type="ECO:0000313" key="5">
    <source>
        <dbReference type="Proteomes" id="UP000792457"/>
    </source>
</evidence>
<dbReference type="AlphaFoldDB" id="A0A8K0JWK4"/>
<feature type="domain" description="C2H2-type" evidence="3">
    <location>
        <begin position="106"/>
        <end position="129"/>
    </location>
</feature>
<dbReference type="Proteomes" id="UP000792457">
    <property type="component" value="Unassembled WGS sequence"/>
</dbReference>
<dbReference type="InterPro" id="IPR036236">
    <property type="entry name" value="Znf_C2H2_sf"/>
</dbReference>
<dbReference type="Pfam" id="PF00096">
    <property type="entry name" value="zf-C2H2"/>
    <property type="match status" value="1"/>
</dbReference>
<keyword evidence="1" id="KW-0862">Zinc</keyword>
<feature type="region of interest" description="Disordered" evidence="2">
    <location>
        <begin position="1"/>
        <end position="20"/>
    </location>
</feature>
<evidence type="ECO:0000259" key="3">
    <source>
        <dbReference type="PROSITE" id="PS50157"/>
    </source>
</evidence>
<dbReference type="PROSITE" id="PS00028">
    <property type="entry name" value="ZINC_FINGER_C2H2_1"/>
    <property type="match status" value="2"/>
</dbReference>
<dbReference type="OrthoDB" id="10039931at2759"/>
<dbReference type="Gene3D" id="3.30.160.60">
    <property type="entry name" value="Classic Zinc Finger"/>
    <property type="match status" value="1"/>
</dbReference>
<name>A0A8K0JWK4_LADFU</name>
<dbReference type="PROSITE" id="PS50157">
    <property type="entry name" value="ZINC_FINGER_C2H2_2"/>
    <property type="match status" value="2"/>
</dbReference>
<keyword evidence="1" id="KW-0863">Zinc-finger</keyword>
<evidence type="ECO:0000313" key="4">
    <source>
        <dbReference type="EMBL" id="KAG8223676.1"/>
    </source>
</evidence>
<gene>
    <name evidence="4" type="ORF">J437_LFUL004041</name>
</gene>